<gene>
    <name evidence="1" type="ORF">R3W88_029801</name>
</gene>
<proteinExistence type="predicted"/>
<dbReference type="Proteomes" id="UP001311915">
    <property type="component" value="Unassembled WGS sequence"/>
</dbReference>
<accession>A0AAV9K6T3</accession>
<evidence type="ECO:0000313" key="2">
    <source>
        <dbReference type="Proteomes" id="UP001311915"/>
    </source>
</evidence>
<dbReference type="AlphaFoldDB" id="A0AAV9K6T3"/>
<dbReference type="EMBL" id="JAWPEI010000012">
    <property type="protein sequence ID" value="KAK4708876.1"/>
    <property type="molecule type" value="Genomic_DNA"/>
</dbReference>
<organism evidence="1 2">
    <name type="scientific">Solanum pinnatisectum</name>
    <name type="common">tansyleaf nightshade</name>
    <dbReference type="NCBI Taxonomy" id="50273"/>
    <lineage>
        <taxon>Eukaryota</taxon>
        <taxon>Viridiplantae</taxon>
        <taxon>Streptophyta</taxon>
        <taxon>Embryophyta</taxon>
        <taxon>Tracheophyta</taxon>
        <taxon>Spermatophyta</taxon>
        <taxon>Magnoliopsida</taxon>
        <taxon>eudicotyledons</taxon>
        <taxon>Gunneridae</taxon>
        <taxon>Pentapetalae</taxon>
        <taxon>asterids</taxon>
        <taxon>lamiids</taxon>
        <taxon>Solanales</taxon>
        <taxon>Solanaceae</taxon>
        <taxon>Solanoideae</taxon>
        <taxon>Solaneae</taxon>
        <taxon>Solanum</taxon>
    </lineage>
</organism>
<reference evidence="1 2" key="1">
    <citation type="submission" date="2023-10" db="EMBL/GenBank/DDBJ databases">
        <title>Genome-Wide Identification Analysis in wild type Solanum Pinnatisectum Reveals Some Genes Defensing Phytophthora Infestans.</title>
        <authorList>
            <person name="Sun C."/>
        </authorList>
    </citation>
    <scope>NUCLEOTIDE SEQUENCE [LARGE SCALE GENOMIC DNA]</scope>
    <source>
        <strain evidence="1">LQN</strain>
        <tissue evidence="1">Leaf</tissue>
    </source>
</reference>
<evidence type="ECO:0008006" key="3">
    <source>
        <dbReference type="Google" id="ProtNLM"/>
    </source>
</evidence>
<keyword evidence="2" id="KW-1185">Reference proteome</keyword>
<evidence type="ECO:0000313" key="1">
    <source>
        <dbReference type="EMBL" id="KAK4708876.1"/>
    </source>
</evidence>
<comment type="caution">
    <text evidence="1">The sequence shown here is derived from an EMBL/GenBank/DDBJ whole genome shotgun (WGS) entry which is preliminary data.</text>
</comment>
<sequence length="123" mass="14655">MGKKNQECDEISIRQAIIRGIDRPNRFDYCFNLFFTCKKQSNKRNIFYSNHSQSLLRPQPLPRPQFDFGLEHYMSIKRSSTSTVPLKRSETEPSKRIKKFRFNNESDFQSKYPFLTEIGMFSI</sequence>
<protein>
    <recommendedName>
        <fullName evidence="3">Protein TIC 214</fullName>
    </recommendedName>
</protein>
<name>A0AAV9K6T3_9SOLN</name>